<dbReference type="SUPFAM" id="SSF56300">
    <property type="entry name" value="Metallo-dependent phosphatases"/>
    <property type="match status" value="1"/>
</dbReference>
<gene>
    <name evidence="3" type="primary">DCR2</name>
    <name evidence="3" type="ORF">A0J61_02580</name>
</gene>
<dbReference type="GO" id="GO:0005737">
    <property type="term" value="C:cytoplasm"/>
    <property type="evidence" value="ECO:0007669"/>
    <property type="project" value="TreeGrafter"/>
</dbReference>
<proteinExistence type="predicted"/>
<feature type="signal peptide" evidence="1">
    <location>
        <begin position="1"/>
        <end position="21"/>
    </location>
</feature>
<dbReference type="AlphaFoldDB" id="A0A1C7NLM8"/>
<dbReference type="STRING" id="101091.A0A1C7NLM8"/>
<dbReference type="CDD" id="cd07383">
    <property type="entry name" value="MPP_Dcr2"/>
    <property type="match status" value="1"/>
</dbReference>
<dbReference type="InterPro" id="IPR004843">
    <property type="entry name" value="Calcineurin-like_PHP"/>
</dbReference>
<feature type="domain" description="MABP" evidence="2">
    <location>
        <begin position="124"/>
        <end position="277"/>
    </location>
</feature>
<dbReference type="Gene3D" id="3.60.21.10">
    <property type="match status" value="1"/>
</dbReference>
<comment type="caution">
    <text evidence="3">The sequence shown here is derived from an EMBL/GenBank/DDBJ whole genome shotgun (WGS) entry which is preliminary data.</text>
</comment>
<dbReference type="EMBL" id="LUGH01000099">
    <property type="protein sequence ID" value="OBZ89366.1"/>
    <property type="molecule type" value="Genomic_DNA"/>
</dbReference>
<accession>A0A1C7NLM8</accession>
<dbReference type="OrthoDB" id="783096at2759"/>
<name>A0A1C7NLM8_9FUNG</name>
<evidence type="ECO:0000256" key="1">
    <source>
        <dbReference type="SAM" id="SignalP"/>
    </source>
</evidence>
<reference evidence="3 4" key="1">
    <citation type="submission" date="2016-03" db="EMBL/GenBank/DDBJ databases">
        <title>Choanephora cucurbitarum.</title>
        <authorList>
            <person name="Min B."/>
            <person name="Park H."/>
            <person name="Park J.-H."/>
            <person name="Shin H.-D."/>
            <person name="Choi I.-G."/>
        </authorList>
    </citation>
    <scope>NUCLEOTIDE SEQUENCE [LARGE SCALE GENOMIC DNA]</scope>
    <source>
        <strain evidence="3 4">KUS-F28377</strain>
    </source>
</reference>
<keyword evidence="4" id="KW-1185">Reference proteome</keyword>
<organism evidence="3 4">
    <name type="scientific">Choanephora cucurbitarum</name>
    <dbReference type="NCBI Taxonomy" id="101091"/>
    <lineage>
        <taxon>Eukaryota</taxon>
        <taxon>Fungi</taxon>
        <taxon>Fungi incertae sedis</taxon>
        <taxon>Mucoromycota</taxon>
        <taxon>Mucoromycotina</taxon>
        <taxon>Mucoromycetes</taxon>
        <taxon>Mucorales</taxon>
        <taxon>Mucorineae</taxon>
        <taxon>Choanephoraceae</taxon>
        <taxon>Choanephoroideae</taxon>
        <taxon>Choanephora</taxon>
    </lineage>
</organism>
<dbReference type="PROSITE" id="PS51498">
    <property type="entry name" value="MABP"/>
    <property type="match status" value="1"/>
</dbReference>
<dbReference type="InParanoid" id="A0A1C7NLM8"/>
<evidence type="ECO:0000259" key="2">
    <source>
        <dbReference type="PROSITE" id="PS51498"/>
    </source>
</evidence>
<dbReference type="GO" id="GO:0016788">
    <property type="term" value="F:hydrolase activity, acting on ester bonds"/>
    <property type="evidence" value="ECO:0007669"/>
    <property type="project" value="TreeGrafter"/>
</dbReference>
<feature type="chain" id="PRO_5008889782" evidence="1">
    <location>
        <begin position="22"/>
        <end position="659"/>
    </location>
</feature>
<protein>
    <submittedName>
        <fullName evidence="3">Phosphatase DCR2</fullName>
    </submittedName>
</protein>
<keyword evidence="1" id="KW-0732">Signal</keyword>
<dbReference type="Proteomes" id="UP000093000">
    <property type="component" value="Unassembled WGS sequence"/>
</dbReference>
<sequence>MTRHLLSSLLFLGSLWTLSTAYITDIKLVSCDANHACANYPGYRKIPTDLNQGVQDADTVYLHYKEDKTEAPITDIQIVQGLNDSHIPHLAKWTKLKVDLNKRGEKNDDASLWLYFTKDTSISKTPVTSIIVKEGTSPLVSAEYRRIPIDLNQDIGGYHLYMYYSQDGPKDPITAITAKQCFASNCYLDVSQTHVSFLVVLIDEKGWERVEKDLNKGIVVGMSVYLFYRRSKTEDPVTDVIVLLNDQTPPEGYTKIDTNLNSIFRGDAIHVWYRTTPSNPDVLRDAVQDLAIEFGKQPVAPYGWQKINVDLNSAGNGKDSFGESTFLFVKKGYRALPKMDPLAFNQDGSFKIVQLADLHFTNEEGSCMDIPVDMECKGDLMTIEYIERLLDKEKPDLVVFTGDNIKGAGVNDARAATFKFVEPVIKRKIPWAAVFGNHDDGADLTRDELFEVMRRLPYSMVQQGPLDLPGVGNYMLNIFKSNQKQADPAFALYFLDSHGYAEDDQEGYDYIKLEQLDWLVHSSLRSSTGRLNAAAFFHIPIWEYHEESNTNRPVVKLGDARESVSSPAKNSISAFESFKKANIKFTSCGHDHVNDYCLEREDIQLCYGGGAGVGGYGAEHLDWPRRARVFELNYQGETVSTWKRLFTQEMPMIHYQTLY</sequence>
<dbReference type="Gene3D" id="2.100.10.50">
    <property type="match status" value="4"/>
</dbReference>
<evidence type="ECO:0000313" key="4">
    <source>
        <dbReference type="Proteomes" id="UP000093000"/>
    </source>
</evidence>
<dbReference type="PANTHER" id="PTHR32440">
    <property type="entry name" value="PHOSPHATASE DCR2-RELATED-RELATED"/>
    <property type="match status" value="1"/>
</dbReference>
<dbReference type="InterPro" id="IPR029052">
    <property type="entry name" value="Metallo-depent_PP-like"/>
</dbReference>
<dbReference type="Pfam" id="PF00149">
    <property type="entry name" value="Metallophos"/>
    <property type="match status" value="1"/>
</dbReference>
<dbReference type="InterPro" id="IPR023341">
    <property type="entry name" value="MABP"/>
</dbReference>
<evidence type="ECO:0000313" key="3">
    <source>
        <dbReference type="EMBL" id="OBZ89366.1"/>
    </source>
</evidence>
<dbReference type="PANTHER" id="PTHR32440:SF0">
    <property type="entry name" value="PHOSPHATASE DCR2-RELATED"/>
    <property type="match status" value="1"/>
</dbReference>